<reference evidence="1 2" key="1">
    <citation type="submission" date="2018-10" db="EMBL/GenBank/DDBJ databases">
        <title>Tessaracoccus antarcticuss sp. nov., isolated from sediment.</title>
        <authorList>
            <person name="Zhou L.Y."/>
            <person name="Du Z.J."/>
        </authorList>
    </citation>
    <scope>NUCLEOTIDE SEQUENCE [LARGE SCALE GENOMIC DNA]</scope>
    <source>
        <strain evidence="1 2">JDX10</strain>
    </source>
</reference>
<gene>
    <name evidence="1" type="ORF">EAX62_05515</name>
</gene>
<proteinExistence type="predicted"/>
<dbReference type="SUPFAM" id="SSF52540">
    <property type="entry name" value="P-loop containing nucleoside triphosphate hydrolases"/>
    <property type="match status" value="1"/>
</dbReference>
<accession>A0A3M0GAU6</accession>
<sequence length="185" mass="20243">MTGLLDLLLAQALSTAPPAGAPRVVAIDGPSGSGKTTLSQHVADELAARTGTRPHVVHMDDIFPGWDGLAEAVELVSGLVLEQLARGVDGGFHRWDWLAGERAEWVEVPVAEWVVVEGVGCGSRRCRPHLSALAWVEADRDVRMARGLERDGESFRPHWERWALQEDELFKAEDTRAHADVILNT</sequence>
<protein>
    <submittedName>
        <fullName evidence="1">4-amino-4-deoxy-L-arabinose transferase</fullName>
    </submittedName>
</protein>
<evidence type="ECO:0000313" key="2">
    <source>
        <dbReference type="Proteomes" id="UP000275256"/>
    </source>
</evidence>
<dbReference type="Gene3D" id="3.40.50.300">
    <property type="entry name" value="P-loop containing nucleotide triphosphate hydrolases"/>
    <property type="match status" value="1"/>
</dbReference>
<dbReference type="RefSeq" id="WP_121900592.1">
    <property type="nucleotide sequence ID" value="NZ_REFW01000001.1"/>
</dbReference>
<dbReference type="AlphaFoldDB" id="A0A3M0GAU6"/>
<dbReference type="InterPro" id="IPR027417">
    <property type="entry name" value="P-loop_NTPase"/>
</dbReference>
<organism evidence="1 2">
    <name type="scientific">Tessaracoccus antarcticus</name>
    <dbReference type="NCBI Taxonomy" id="2479848"/>
    <lineage>
        <taxon>Bacteria</taxon>
        <taxon>Bacillati</taxon>
        <taxon>Actinomycetota</taxon>
        <taxon>Actinomycetes</taxon>
        <taxon>Propionibacteriales</taxon>
        <taxon>Propionibacteriaceae</taxon>
        <taxon>Tessaracoccus</taxon>
    </lineage>
</organism>
<dbReference type="OrthoDB" id="3237545at2"/>
<dbReference type="PRINTS" id="PR00988">
    <property type="entry name" value="URIDINKINASE"/>
</dbReference>
<dbReference type="GO" id="GO:0016740">
    <property type="term" value="F:transferase activity"/>
    <property type="evidence" value="ECO:0007669"/>
    <property type="project" value="UniProtKB-KW"/>
</dbReference>
<comment type="caution">
    <text evidence="1">The sequence shown here is derived from an EMBL/GenBank/DDBJ whole genome shotgun (WGS) entry which is preliminary data.</text>
</comment>
<name>A0A3M0GAU6_9ACTN</name>
<keyword evidence="2" id="KW-1185">Reference proteome</keyword>
<keyword evidence="1" id="KW-0808">Transferase</keyword>
<dbReference type="Proteomes" id="UP000275256">
    <property type="component" value="Unassembled WGS sequence"/>
</dbReference>
<dbReference type="EMBL" id="REFW01000001">
    <property type="protein sequence ID" value="RMB62044.1"/>
    <property type="molecule type" value="Genomic_DNA"/>
</dbReference>
<evidence type="ECO:0000313" key="1">
    <source>
        <dbReference type="EMBL" id="RMB62044.1"/>
    </source>
</evidence>